<feature type="transmembrane region" description="Helical" evidence="1">
    <location>
        <begin position="35"/>
        <end position="52"/>
    </location>
</feature>
<name>A0A0N0CV10_9BACI</name>
<evidence type="ECO:0000313" key="2">
    <source>
        <dbReference type="EMBL" id="KOY81081.1"/>
    </source>
</evidence>
<keyword evidence="1" id="KW-0812">Transmembrane</keyword>
<keyword evidence="3" id="KW-1185">Reference proteome</keyword>
<sequence>MLKLNVKQQLLATFIVLIISIIIAITTPWNQYKLLFMAPVIVFSAFISIFISKKFFKQDDRY</sequence>
<comment type="caution">
    <text evidence="2">The sequence shown here is derived from an EMBL/GenBank/DDBJ whole genome shotgun (WGS) entry which is preliminary data.</text>
</comment>
<feature type="transmembrane region" description="Helical" evidence="1">
    <location>
        <begin position="12"/>
        <end position="29"/>
    </location>
</feature>
<reference evidence="2 3" key="1">
    <citation type="submission" date="2015-07" db="EMBL/GenBank/DDBJ databases">
        <title>Genome sequencing project for genomic taxonomy and phylogenomics of Bacillus-like bacteria.</title>
        <authorList>
            <person name="Liu B."/>
            <person name="Wang J."/>
            <person name="Zhu Y."/>
            <person name="Liu G."/>
            <person name="Chen Q."/>
            <person name="Chen Z."/>
            <person name="Che J."/>
            <person name="Ge C."/>
            <person name="Shi H."/>
            <person name="Pan Z."/>
            <person name="Liu X."/>
        </authorList>
    </citation>
    <scope>NUCLEOTIDE SEQUENCE [LARGE SCALE GENOMIC DNA]</scope>
    <source>
        <strain evidence="2 3">DSM 54</strain>
    </source>
</reference>
<accession>A0A0N0CV10</accession>
<keyword evidence="1" id="KW-0472">Membrane</keyword>
<gene>
    <name evidence="2" type="ORF">ADM90_18155</name>
</gene>
<evidence type="ECO:0000256" key="1">
    <source>
        <dbReference type="SAM" id="Phobius"/>
    </source>
</evidence>
<evidence type="ECO:0000313" key="3">
    <source>
        <dbReference type="Proteomes" id="UP000037977"/>
    </source>
</evidence>
<dbReference type="Proteomes" id="UP000037977">
    <property type="component" value="Unassembled WGS sequence"/>
</dbReference>
<proteinExistence type="predicted"/>
<organism evidence="2 3">
    <name type="scientific">Lysinibacillus macroides</name>
    <dbReference type="NCBI Taxonomy" id="33935"/>
    <lineage>
        <taxon>Bacteria</taxon>
        <taxon>Bacillati</taxon>
        <taxon>Bacillota</taxon>
        <taxon>Bacilli</taxon>
        <taxon>Bacillales</taxon>
        <taxon>Bacillaceae</taxon>
        <taxon>Lysinibacillus</taxon>
    </lineage>
</organism>
<dbReference type="AlphaFoldDB" id="A0A0N0CV10"/>
<dbReference type="EMBL" id="LGCI01000010">
    <property type="protein sequence ID" value="KOY81081.1"/>
    <property type="molecule type" value="Genomic_DNA"/>
</dbReference>
<keyword evidence="1" id="KW-1133">Transmembrane helix</keyword>
<dbReference type="PATRIC" id="fig|33935.3.peg.2422"/>
<protein>
    <submittedName>
        <fullName evidence="2">Uncharacterized protein</fullName>
    </submittedName>
</protein>